<protein>
    <submittedName>
        <fullName evidence="2">Uncharacterized protein</fullName>
    </submittedName>
</protein>
<organism evidence="2 3">
    <name type="scientific">Orbilia blumenaviensis</name>
    <dbReference type="NCBI Taxonomy" id="1796055"/>
    <lineage>
        <taxon>Eukaryota</taxon>
        <taxon>Fungi</taxon>
        <taxon>Dikarya</taxon>
        <taxon>Ascomycota</taxon>
        <taxon>Pezizomycotina</taxon>
        <taxon>Orbiliomycetes</taxon>
        <taxon>Orbiliales</taxon>
        <taxon>Orbiliaceae</taxon>
        <taxon>Orbilia</taxon>
    </lineage>
</organism>
<evidence type="ECO:0000256" key="1">
    <source>
        <dbReference type="SAM" id="MobiDB-lite"/>
    </source>
</evidence>
<dbReference type="InterPro" id="IPR038816">
    <property type="entry name" value="Stationary_phase_5"/>
</dbReference>
<evidence type="ECO:0000313" key="2">
    <source>
        <dbReference type="EMBL" id="KAK6363689.1"/>
    </source>
</evidence>
<dbReference type="GO" id="GO:0070628">
    <property type="term" value="F:proteasome binding"/>
    <property type="evidence" value="ECO:0007669"/>
    <property type="project" value="InterPro"/>
</dbReference>
<gene>
    <name evidence="2" type="ORF">TWF730_001109</name>
</gene>
<dbReference type="PANTHER" id="PTHR42342:SF1">
    <property type="entry name" value="STATIONARY PHASE PROTEIN 5"/>
    <property type="match status" value="1"/>
</dbReference>
<dbReference type="EMBL" id="JAVHNS010000001">
    <property type="protein sequence ID" value="KAK6363689.1"/>
    <property type="molecule type" value="Genomic_DNA"/>
</dbReference>
<name>A0AAV9VUS2_9PEZI</name>
<accession>A0AAV9VUS2</accession>
<dbReference type="GO" id="GO:0043248">
    <property type="term" value="P:proteasome assembly"/>
    <property type="evidence" value="ECO:0007669"/>
    <property type="project" value="TreeGrafter"/>
</dbReference>
<sequence>MAANLVIPTAIRALRAVVKKGIAVVRDRLPQAGHDLASIEPALARNTQRLQQPAARIRQQQQASRSSSNFTRNFTTSRNIPGSGNGGNVLKSPVRTAVSRINKSTPFASTLRPKLCGALPRSMNGYSLGGSARYFSHSTAPAQVVQQVSAAMRAFILSGSDLSSKRRSNATSTYARGQIKMHLAALNTDRLAPGAYIDFHIIPKFTCISDSDPVGYTCLDNSRGGFMDELNTDLTSAVSEISRVFRDLRKLSVLGELPVTLVPPSTLRVHFRGCDANLVTALCDEVGVETGVIHEDERFAYDRLIPTEHHVDSVNWREMLSSSDYDEDETDWERYSAIPSHEINNPLYDAAMSLSDQQGNHGPHWEDNADEFYDEIDPGGMTASDEDGDEDGWISKEEYMIQSGGFVNPWVMPTANHVGAF</sequence>
<feature type="compositionally biased region" description="Low complexity" evidence="1">
    <location>
        <begin position="48"/>
        <end position="79"/>
    </location>
</feature>
<reference evidence="2 3" key="1">
    <citation type="submission" date="2019-10" db="EMBL/GenBank/DDBJ databases">
        <authorList>
            <person name="Palmer J.M."/>
        </authorList>
    </citation>
    <scope>NUCLEOTIDE SEQUENCE [LARGE SCALE GENOMIC DNA]</scope>
    <source>
        <strain evidence="2 3">TWF730</strain>
    </source>
</reference>
<proteinExistence type="predicted"/>
<dbReference type="AlphaFoldDB" id="A0AAV9VUS2"/>
<comment type="caution">
    <text evidence="2">The sequence shown here is derived from an EMBL/GenBank/DDBJ whole genome shotgun (WGS) entry which is preliminary data.</text>
</comment>
<feature type="region of interest" description="Disordered" evidence="1">
    <location>
        <begin position="48"/>
        <end position="91"/>
    </location>
</feature>
<evidence type="ECO:0000313" key="3">
    <source>
        <dbReference type="Proteomes" id="UP001373714"/>
    </source>
</evidence>
<keyword evidence="3" id="KW-1185">Reference proteome</keyword>
<dbReference type="PANTHER" id="PTHR42342">
    <property type="entry name" value="STATIONARY PHASE PROTEIN 5"/>
    <property type="match status" value="1"/>
</dbReference>
<dbReference type="Proteomes" id="UP001373714">
    <property type="component" value="Unassembled WGS sequence"/>
</dbReference>